<organism evidence="2">
    <name type="scientific">marine sediment metagenome</name>
    <dbReference type="NCBI Taxonomy" id="412755"/>
    <lineage>
        <taxon>unclassified sequences</taxon>
        <taxon>metagenomes</taxon>
        <taxon>ecological metagenomes</taxon>
    </lineage>
</organism>
<accession>X1D3M9</accession>
<dbReference type="GO" id="GO:0004829">
    <property type="term" value="F:threonine-tRNA ligase activity"/>
    <property type="evidence" value="ECO:0007669"/>
    <property type="project" value="TreeGrafter"/>
</dbReference>
<dbReference type="AlphaFoldDB" id="X1D3M9"/>
<gene>
    <name evidence="2" type="ORF">S01H4_63523</name>
</gene>
<dbReference type="PANTHER" id="PTHR11451">
    <property type="entry name" value="THREONINE-TRNA LIGASE"/>
    <property type="match status" value="1"/>
</dbReference>
<dbReference type="EMBL" id="BART01038229">
    <property type="protein sequence ID" value="GAH15346.1"/>
    <property type="molecule type" value="Genomic_DNA"/>
</dbReference>
<feature type="non-terminal residue" evidence="2">
    <location>
        <position position="97"/>
    </location>
</feature>
<evidence type="ECO:0000313" key="2">
    <source>
        <dbReference type="EMBL" id="GAH15346.1"/>
    </source>
</evidence>
<sequence>MPVNKPKFSISYRKLFVGMLIGFEDYNVELSTRPEDRIGSDKMWDRAEKELKEVIEMKKLNYILNEGEGAFYGPKIDFHIKDCLDRKWQCATIQLDF</sequence>
<dbReference type="InterPro" id="IPR045864">
    <property type="entry name" value="aa-tRNA-synth_II/BPL/LPL"/>
</dbReference>
<dbReference type="SUPFAM" id="SSF55681">
    <property type="entry name" value="Class II aaRS and biotin synthetases"/>
    <property type="match status" value="1"/>
</dbReference>
<evidence type="ECO:0000256" key="1">
    <source>
        <dbReference type="ARBA" id="ARBA00022917"/>
    </source>
</evidence>
<comment type="caution">
    <text evidence="2">The sequence shown here is derived from an EMBL/GenBank/DDBJ whole genome shotgun (WGS) entry which is preliminary data.</text>
</comment>
<dbReference type="Gene3D" id="3.30.930.10">
    <property type="entry name" value="Bira Bifunctional Protein, Domain 2"/>
    <property type="match status" value="1"/>
</dbReference>
<reference evidence="2" key="1">
    <citation type="journal article" date="2014" name="Front. Microbiol.">
        <title>High frequency of phylogenetically diverse reductive dehalogenase-homologous genes in deep subseafloor sedimentary metagenomes.</title>
        <authorList>
            <person name="Kawai M."/>
            <person name="Futagami T."/>
            <person name="Toyoda A."/>
            <person name="Takaki Y."/>
            <person name="Nishi S."/>
            <person name="Hori S."/>
            <person name="Arai W."/>
            <person name="Tsubouchi T."/>
            <person name="Morono Y."/>
            <person name="Uchiyama I."/>
            <person name="Ito T."/>
            <person name="Fujiyama A."/>
            <person name="Inagaki F."/>
            <person name="Takami H."/>
        </authorList>
    </citation>
    <scope>NUCLEOTIDE SEQUENCE</scope>
    <source>
        <strain evidence="2">Expedition CK06-06</strain>
    </source>
</reference>
<dbReference type="PANTHER" id="PTHR11451:SF44">
    <property type="entry name" value="THREONINE--TRNA LIGASE, CHLOROPLASTIC_MITOCHONDRIAL 2"/>
    <property type="match status" value="1"/>
</dbReference>
<proteinExistence type="predicted"/>
<name>X1D3M9_9ZZZZ</name>
<protein>
    <submittedName>
        <fullName evidence="2">Uncharacterized protein</fullName>
    </submittedName>
</protein>
<keyword evidence="1" id="KW-0648">Protein biosynthesis</keyword>
<dbReference type="GO" id="GO:0006435">
    <property type="term" value="P:threonyl-tRNA aminoacylation"/>
    <property type="evidence" value="ECO:0007669"/>
    <property type="project" value="TreeGrafter"/>
</dbReference>